<keyword evidence="2" id="KW-0472">Membrane</keyword>
<protein>
    <submittedName>
        <fullName evidence="3">Uncharacterized protein</fullName>
    </submittedName>
</protein>
<feature type="compositionally biased region" description="Polar residues" evidence="1">
    <location>
        <begin position="38"/>
        <end position="57"/>
    </location>
</feature>
<keyword evidence="4" id="KW-1185">Reference proteome</keyword>
<accession>A0ABP8XGQ3</accession>
<keyword evidence="2" id="KW-0812">Transmembrane</keyword>
<keyword evidence="2" id="KW-1133">Transmembrane helix</keyword>
<evidence type="ECO:0000256" key="2">
    <source>
        <dbReference type="SAM" id="Phobius"/>
    </source>
</evidence>
<comment type="caution">
    <text evidence="3">The sequence shown here is derived from an EMBL/GenBank/DDBJ whole genome shotgun (WGS) entry which is preliminary data.</text>
</comment>
<name>A0ABP8XGQ3_9ACTN</name>
<gene>
    <name evidence="3" type="ORF">GCM10023349_24260</name>
</gene>
<reference evidence="4" key="1">
    <citation type="journal article" date="2019" name="Int. J. Syst. Evol. Microbiol.">
        <title>The Global Catalogue of Microorganisms (GCM) 10K type strain sequencing project: providing services to taxonomists for standard genome sequencing and annotation.</title>
        <authorList>
            <consortium name="The Broad Institute Genomics Platform"/>
            <consortium name="The Broad Institute Genome Sequencing Center for Infectious Disease"/>
            <person name="Wu L."/>
            <person name="Ma J."/>
        </authorList>
    </citation>
    <scope>NUCLEOTIDE SEQUENCE [LARGE SCALE GENOMIC DNA]</scope>
    <source>
        <strain evidence="4">JCM 18531</strain>
    </source>
</reference>
<proteinExistence type="predicted"/>
<feature type="region of interest" description="Disordered" evidence="1">
    <location>
        <begin position="31"/>
        <end position="68"/>
    </location>
</feature>
<evidence type="ECO:0000256" key="1">
    <source>
        <dbReference type="SAM" id="MobiDB-lite"/>
    </source>
</evidence>
<evidence type="ECO:0000313" key="4">
    <source>
        <dbReference type="Proteomes" id="UP001499974"/>
    </source>
</evidence>
<sequence length="68" mass="7246">MDTFTIVLIVLGAALVVGIVVSQVRGRRSRHHIAQNAPMDSNDNNSAHYMSRTNIHNGNDFGGTAGGL</sequence>
<dbReference type="RefSeq" id="WP_345521528.1">
    <property type="nucleotide sequence ID" value="NZ_BAABKM010000002.1"/>
</dbReference>
<organism evidence="3 4">
    <name type="scientific">Nocardioides conyzicola</name>
    <dbReference type="NCBI Taxonomy" id="1651781"/>
    <lineage>
        <taxon>Bacteria</taxon>
        <taxon>Bacillati</taxon>
        <taxon>Actinomycetota</taxon>
        <taxon>Actinomycetes</taxon>
        <taxon>Propionibacteriales</taxon>
        <taxon>Nocardioidaceae</taxon>
        <taxon>Nocardioides</taxon>
    </lineage>
</organism>
<dbReference type="EMBL" id="BAABKM010000002">
    <property type="protein sequence ID" value="GAA4705580.1"/>
    <property type="molecule type" value="Genomic_DNA"/>
</dbReference>
<feature type="transmembrane region" description="Helical" evidence="2">
    <location>
        <begin position="6"/>
        <end position="24"/>
    </location>
</feature>
<evidence type="ECO:0000313" key="3">
    <source>
        <dbReference type="EMBL" id="GAA4705580.1"/>
    </source>
</evidence>
<dbReference type="Proteomes" id="UP001499974">
    <property type="component" value="Unassembled WGS sequence"/>
</dbReference>